<accession>B9KZ98</accession>
<evidence type="ECO:0000256" key="5">
    <source>
        <dbReference type="RuleBase" id="RU004168"/>
    </source>
</evidence>
<dbReference type="InterPro" id="IPR017968">
    <property type="entry name" value="Acylphosphatase_CS"/>
</dbReference>
<dbReference type="InterPro" id="IPR001792">
    <property type="entry name" value="Acylphosphatase-like_dom"/>
</dbReference>
<feature type="domain" description="Acylphosphatase-like" evidence="6">
    <location>
        <begin position="7"/>
        <end position="95"/>
    </location>
</feature>
<dbReference type="Proteomes" id="UP000000447">
    <property type="component" value="Chromosome"/>
</dbReference>
<dbReference type="GO" id="GO:0003998">
    <property type="term" value="F:acylphosphatase activity"/>
    <property type="evidence" value="ECO:0007669"/>
    <property type="project" value="UniProtKB-EC"/>
</dbReference>
<dbReference type="HOGENOM" id="CLU_141932_1_1_0"/>
<dbReference type="KEGG" id="tro:trd_0812"/>
<keyword evidence="4" id="KW-0378">Hydrolase</keyword>
<dbReference type="AlphaFoldDB" id="B9KZ98"/>
<evidence type="ECO:0000259" key="6">
    <source>
        <dbReference type="PROSITE" id="PS51160"/>
    </source>
</evidence>
<dbReference type="InterPro" id="IPR020456">
    <property type="entry name" value="Acylphosphatase"/>
</dbReference>
<evidence type="ECO:0000256" key="4">
    <source>
        <dbReference type="PROSITE-ProRule" id="PRU00520"/>
    </source>
</evidence>
<dbReference type="PANTHER" id="PTHR47268:SF4">
    <property type="entry name" value="ACYLPHOSPHATASE"/>
    <property type="match status" value="1"/>
</dbReference>
<evidence type="ECO:0000256" key="2">
    <source>
        <dbReference type="ARBA" id="ARBA00012150"/>
    </source>
</evidence>
<dbReference type="PANTHER" id="PTHR47268">
    <property type="entry name" value="ACYLPHOSPHATASE"/>
    <property type="match status" value="1"/>
</dbReference>
<dbReference type="EC" id="3.6.1.7" evidence="2 4"/>
<evidence type="ECO:0000313" key="7">
    <source>
        <dbReference type="EMBL" id="ACM05664.1"/>
    </source>
</evidence>
<evidence type="ECO:0000256" key="1">
    <source>
        <dbReference type="ARBA" id="ARBA00005614"/>
    </source>
</evidence>
<gene>
    <name evidence="7" type="ordered locus">trd_0812</name>
</gene>
<protein>
    <recommendedName>
        <fullName evidence="2 4">acylphosphatase</fullName>
        <ecNumber evidence="2 4">3.6.1.7</ecNumber>
    </recommendedName>
</protein>
<dbReference type="eggNOG" id="COG1254">
    <property type="taxonomic scope" value="Bacteria"/>
</dbReference>
<dbReference type="RefSeq" id="WP_012642197.1">
    <property type="nucleotide sequence ID" value="NC_011959.1"/>
</dbReference>
<dbReference type="PROSITE" id="PS00150">
    <property type="entry name" value="ACYLPHOSPHATASE_1"/>
    <property type="match status" value="1"/>
</dbReference>
<reference evidence="7 8" key="1">
    <citation type="journal article" date="2009" name="PLoS ONE">
        <title>Complete genome sequence of the aerobic CO-oxidizing thermophile Thermomicrobium roseum.</title>
        <authorList>
            <person name="Wu D."/>
            <person name="Raymond J."/>
            <person name="Wu M."/>
            <person name="Chatterji S."/>
            <person name="Ren Q."/>
            <person name="Graham J.E."/>
            <person name="Bryant D.A."/>
            <person name="Robb F."/>
            <person name="Colman A."/>
            <person name="Tallon L.J."/>
            <person name="Badger J.H."/>
            <person name="Madupu R."/>
            <person name="Ward N.L."/>
            <person name="Eisen J.A."/>
        </authorList>
    </citation>
    <scope>NUCLEOTIDE SEQUENCE [LARGE SCALE GENOMIC DNA]</scope>
    <source>
        <strain evidence="8">ATCC 27502 / DSM 5159 / P-2</strain>
    </source>
</reference>
<dbReference type="EMBL" id="CP001275">
    <property type="protein sequence ID" value="ACM05664.1"/>
    <property type="molecule type" value="Genomic_DNA"/>
</dbReference>
<evidence type="ECO:0000256" key="3">
    <source>
        <dbReference type="ARBA" id="ARBA00047645"/>
    </source>
</evidence>
<dbReference type="OrthoDB" id="9808093at2"/>
<feature type="active site" evidence="4">
    <location>
        <position position="40"/>
    </location>
</feature>
<name>B9KZ98_THERP</name>
<dbReference type="SUPFAM" id="SSF54975">
    <property type="entry name" value="Acylphosphatase/BLUF domain-like"/>
    <property type="match status" value="1"/>
</dbReference>
<dbReference type="PROSITE" id="PS51160">
    <property type="entry name" value="ACYLPHOSPHATASE_3"/>
    <property type="match status" value="1"/>
</dbReference>
<organism evidence="7 8">
    <name type="scientific">Thermomicrobium roseum (strain ATCC 27502 / DSM 5159 / P-2)</name>
    <dbReference type="NCBI Taxonomy" id="309801"/>
    <lineage>
        <taxon>Bacteria</taxon>
        <taxon>Pseudomonadati</taxon>
        <taxon>Thermomicrobiota</taxon>
        <taxon>Thermomicrobia</taxon>
        <taxon>Thermomicrobiales</taxon>
        <taxon>Thermomicrobiaceae</taxon>
        <taxon>Thermomicrobium</taxon>
    </lineage>
</organism>
<dbReference type="Gene3D" id="3.30.70.100">
    <property type="match status" value="1"/>
</dbReference>
<feature type="active site" evidence="4">
    <location>
        <position position="22"/>
    </location>
</feature>
<dbReference type="InterPro" id="IPR036046">
    <property type="entry name" value="Acylphosphatase-like_dom_sf"/>
</dbReference>
<keyword evidence="8" id="KW-1185">Reference proteome</keyword>
<dbReference type="Pfam" id="PF00708">
    <property type="entry name" value="Acylphosphatase"/>
    <property type="match status" value="1"/>
</dbReference>
<evidence type="ECO:0000313" key="8">
    <source>
        <dbReference type="Proteomes" id="UP000000447"/>
    </source>
</evidence>
<comment type="catalytic activity">
    <reaction evidence="3 4">
        <text>an acyl phosphate + H2O = a carboxylate + phosphate + H(+)</text>
        <dbReference type="Rhea" id="RHEA:14965"/>
        <dbReference type="ChEBI" id="CHEBI:15377"/>
        <dbReference type="ChEBI" id="CHEBI:15378"/>
        <dbReference type="ChEBI" id="CHEBI:29067"/>
        <dbReference type="ChEBI" id="CHEBI:43474"/>
        <dbReference type="ChEBI" id="CHEBI:59918"/>
        <dbReference type="EC" id="3.6.1.7"/>
    </reaction>
</comment>
<proteinExistence type="inferred from homology"/>
<comment type="similarity">
    <text evidence="1 5">Belongs to the acylphosphatase family.</text>
</comment>
<dbReference type="STRING" id="309801.trd_0812"/>
<sequence length="95" mass="10872">MMDDRAALHCIVFGRVQGVGFRFFVVEIAERLGLTGWVRNREDGRSVEIWAEGRRAALEALREQVRTGPPGAWVERAECAWVEPTGHFDDFSIRR</sequence>